<protein>
    <submittedName>
        <fullName evidence="4">Protein-tyrosine phosphatase</fullName>
    </submittedName>
</protein>
<feature type="signal peptide" evidence="2">
    <location>
        <begin position="1"/>
        <end position="19"/>
    </location>
</feature>
<feature type="chain" id="PRO_5028431836" evidence="2">
    <location>
        <begin position="20"/>
        <end position="303"/>
    </location>
</feature>
<comment type="similarity">
    <text evidence="1">Belongs to the protein-tyrosine phosphatase family.</text>
</comment>
<gene>
    <name evidence="4" type="ORF">DENOEST_1343</name>
</gene>
<evidence type="ECO:0000313" key="4">
    <source>
        <dbReference type="EMBL" id="CAB1368508.1"/>
    </source>
</evidence>
<dbReference type="Pfam" id="PF13350">
    <property type="entry name" value="Y_phosphatase3"/>
    <property type="match status" value="1"/>
</dbReference>
<dbReference type="PROSITE" id="PS50056">
    <property type="entry name" value="TYR_PHOSPHATASE_2"/>
    <property type="match status" value="1"/>
</dbReference>
<dbReference type="PANTHER" id="PTHR31126:SF1">
    <property type="entry name" value="TYROSINE SPECIFIC PROTEIN PHOSPHATASES DOMAIN-CONTAINING PROTEIN"/>
    <property type="match status" value="1"/>
</dbReference>
<feature type="domain" description="Tyrosine specific protein phosphatases" evidence="3">
    <location>
        <begin position="168"/>
        <end position="220"/>
    </location>
</feature>
<dbReference type="PROSITE" id="PS00383">
    <property type="entry name" value="TYR_PHOSPHATASE_1"/>
    <property type="match status" value="1"/>
</dbReference>
<reference evidence="4 5" key="1">
    <citation type="submission" date="2020-03" db="EMBL/GenBank/DDBJ databases">
        <authorList>
            <consortium name="Genoscope - CEA"/>
            <person name="William W."/>
        </authorList>
    </citation>
    <scope>NUCLEOTIDE SEQUENCE [LARGE SCALE GENOMIC DNA]</scope>
    <source>
        <strain evidence="5">DSM 16959</strain>
    </source>
</reference>
<dbReference type="InterPro" id="IPR026893">
    <property type="entry name" value="Tyr/Ser_Pase_IphP-type"/>
</dbReference>
<name>A0A6S6Y7U1_9PROT</name>
<proteinExistence type="inferred from homology"/>
<dbReference type="InterPro" id="IPR016130">
    <property type="entry name" value="Tyr_Pase_AS"/>
</dbReference>
<dbReference type="Proteomes" id="UP000515733">
    <property type="component" value="Chromosome"/>
</dbReference>
<evidence type="ECO:0000259" key="3">
    <source>
        <dbReference type="PROSITE" id="PS50056"/>
    </source>
</evidence>
<dbReference type="EMBL" id="LR778301">
    <property type="protein sequence ID" value="CAB1368508.1"/>
    <property type="molecule type" value="Genomic_DNA"/>
</dbReference>
<evidence type="ECO:0000313" key="5">
    <source>
        <dbReference type="Proteomes" id="UP000515733"/>
    </source>
</evidence>
<sequence>MYFVRFIFFAALLSSALVACDRSPASLPADQRPVASQLPSTERAKFRHLPIEGAPNFRDLGGYKTGDGLSVKWGMLYRTDALHELTDGDQAYLERLNIQRIVDFRGPLEARSAPDRLPVSLASHLVSMPMAVAELKGDPKFVERLMRGDTEGMRLTDMLVTINRQLVRDYTPVFKEWLHGLVTAPEGAQIIHCTSGKDRTGLAVAIFLLSLGVPMDTVMQDYLASNEYLSAKNERALLKMKVFSLFRADTDAIRPIMGVEARYLQAAINAIQADYGSLDNYLAQGLGVDPSFRRKLRHRFLEH</sequence>
<dbReference type="InterPro" id="IPR000387">
    <property type="entry name" value="Tyr_Pase_dom"/>
</dbReference>
<dbReference type="AlphaFoldDB" id="A0A6S6Y7U1"/>
<accession>A0A6S6Y7U1</accession>
<dbReference type="PANTHER" id="PTHR31126">
    <property type="entry name" value="TYROSINE-PROTEIN PHOSPHATASE"/>
    <property type="match status" value="1"/>
</dbReference>
<dbReference type="Gene3D" id="3.90.190.10">
    <property type="entry name" value="Protein tyrosine phosphatase superfamily"/>
    <property type="match status" value="1"/>
</dbReference>
<organism evidence="4 5">
    <name type="scientific">Denitratisoma oestradiolicum</name>
    <dbReference type="NCBI Taxonomy" id="311182"/>
    <lineage>
        <taxon>Bacteria</taxon>
        <taxon>Pseudomonadati</taxon>
        <taxon>Pseudomonadota</taxon>
        <taxon>Betaproteobacteria</taxon>
        <taxon>Nitrosomonadales</taxon>
        <taxon>Sterolibacteriaceae</taxon>
        <taxon>Denitratisoma</taxon>
    </lineage>
</organism>
<dbReference type="KEGG" id="doe:DENOEST_1343"/>
<dbReference type="RefSeq" id="WP_170228105.1">
    <property type="nucleotide sequence ID" value="NZ_LR778301.1"/>
</dbReference>
<keyword evidence="5" id="KW-1185">Reference proteome</keyword>
<evidence type="ECO:0000256" key="2">
    <source>
        <dbReference type="SAM" id="SignalP"/>
    </source>
</evidence>
<evidence type="ECO:0000256" key="1">
    <source>
        <dbReference type="ARBA" id="ARBA00009580"/>
    </source>
</evidence>
<dbReference type="GO" id="GO:0004721">
    <property type="term" value="F:phosphoprotein phosphatase activity"/>
    <property type="evidence" value="ECO:0007669"/>
    <property type="project" value="InterPro"/>
</dbReference>
<dbReference type="InterPro" id="IPR029021">
    <property type="entry name" value="Prot-tyrosine_phosphatase-like"/>
</dbReference>
<dbReference type="SUPFAM" id="SSF52799">
    <property type="entry name" value="(Phosphotyrosine protein) phosphatases II"/>
    <property type="match status" value="1"/>
</dbReference>
<dbReference type="PROSITE" id="PS51257">
    <property type="entry name" value="PROKAR_LIPOPROTEIN"/>
    <property type="match status" value="1"/>
</dbReference>
<keyword evidence="2" id="KW-0732">Signal</keyword>